<dbReference type="InterPro" id="IPR010982">
    <property type="entry name" value="Lambda_DNA-bd_dom_sf"/>
</dbReference>
<dbReference type="SUPFAM" id="SSF47413">
    <property type="entry name" value="lambda repressor-like DNA-binding domains"/>
    <property type="match status" value="1"/>
</dbReference>
<dbReference type="Proteomes" id="UP000601108">
    <property type="component" value="Unassembled WGS sequence"/>
</dbReference>
<name>A0A918N4V2_9FLAO</name>
<evidence type="ECO:0000313" key="3">
    <source>
        <dbReference type="EMBL" id="GGX31906.1"/>
    </source>
</evidence>
<reference evidence="3 4" key="1">
    <citation type="journal article" date="2014" name="Int. J. Syst. Evol. Microbiol.">
        <title>Complete genome sequence of Corynebacterium casei LMG S-19264T (=DSM 44701T), isolated from a smear-ripened cheese.</title>
        <authorList>
            <consortium name="US DOE Joint Genome Institute (JGI-PGF)"/>
            <person name="Walter F."/>
            <person name="Albersmeier A."/>
            <person name="Kalinowski J."/>
            <person name="Ruckert C."/>
        </authorList>
    </citation>
    <scope>NUCLEOTIDE SEQUENCE [LARGE SCALE GENOMIC DNA]</scope>
    <source>
        <strain evidence="3 4">KCTC 12285</strain>
    </source>
</reference>
<feature type="domain" description="HTH cro/C1-type" evidence="2">
    <location>
        <begin position="25"/>
        <end position="85"/>
    </location>
</feature>
<evidence type="ECO:0000259" key="2">
    <source>
        <dbReference type="Pfam" id="PF13443"/>
    </source>
</evidence>
<keyword evidence="4" id="KW-1185">Reference proteome</keyword>
<proteinExistence type="predicted"/>
<keyword evidence="1" id="KW-0472">Membrane</keyword>
<sequence>MKNLFTFVIIIHIIIPNKIYYMTKLGTFLKRKAVNKSQVSRRTGINKQRLSELSINEKTKLRADELYLIAMAIEVDACELLEYVCGDLELKKESK</sequence>
<dbReference type="Pfam" id="PF13443">
    <property type="entry name" value="HTH_26"/>
    <property type="match status" value="1"/>
</dbReference>
<comment type="caution">
    <text evidence="3">The sequence shown here is derived from an EMBL/GenBank/DDBJ whole genome shotgun (WGS) entry which is preliminary data.</text>
</comment>
<feature type="transmembrane region" description="Helical" evidence="1">
    <location>
        <begin position="6"/>
        <end position="23"/>
    </location>
</feature>
<keyword evidence="1" id="KW-1133">Transmembrane helix</keyword>
<evidence type="ECO:0000313" key="4">
    <source>
        <dbReference type="Proteomes" id="UP000601108"/>
    </source>
</evidence>
<accession>A0A918N4V2</accession>
<evidence type="ECO:0000256" key="1">
    <source>
        <dbReference type="SAM" id="Phobius"/>
    </source>
</evidence>
<dbReference type="InterPro" id="IPR001387">
    <property type="entry name" value="Cro/C1-type_HTH"/>
</dbReference>
<dbReference type="AlphaFoldDB" id="A0A918N4V2"/>
<protein>
    <recommendedName>
        <fullName evidence="2">HTH cro/C1-type domain-containing protein</fullName>
    </recommendedName>
</protein>
<dbReference type="GO" id="GO:0003677">
    <property type="term" value="F:DNA binding"/>
    <property type="evidence" value="ECO:0007669"/>
    <property type="project" value="InterPro"/>
</dbReference>
<gene>
    <name evidence="3" type="ORF">GCM10007384_36010</name>
</gene>
<dbReference type="EMBL" id="BMWS01000033">
    <property type="protein sequence ID" value="GGX31906.1"/>
    <property type="molecule type" value="Genomic_DNA"/>
</dbReference>
<organism evidence="3 4">
    <name type="scientific">Aquimarina muelleri</name>
    <dbReference type="NCBI Taxonomy" id="279356"/>
    <lineage>
        <taxon>Bacteria</taxon>
        <taxon>Pseudomonadati</taxon>
        <taxon>Bacteroidota</taxon>
        <taxon>Flavobacteriia</taxon>
        <taxon>Flavobacteriales</taxon>
        <taxon>Flavobacteriaceae</taxon>
        <taxon>Aquimarina</taxon>
    </lineage>
</organism>
<keyword evidence="1" id="KW-0812">Transmembrane</keyword>